<dbReference type="PANTHER" id="PTHR43000">
    <property type="entry name" value="DTDP-D-GLUCOSE 4,6-DEHYDRATASE-RELATED"/>
    <property type="match status" value="1"/>
</dbReference>
<sequence>MSDSVLVTGGSGFIGRHVLKELESAGYSITALTHSSSLPDYPEITTAETVSGDITRLETLPAFDSYDIVVHLAGIVSVDESLRNPKQTYDVNTTGTVNIFERSREGNVDVVVYISSAAVYGIPEQLPISETHPVDALHPYAASKLMGEQIAKATSNAYELDISVIRPFTTYGAGQQSDNLIPEVISQLQEGVSVLELGNLSPTRDFVHVRDVASAIRTIIDSNQATMDVYNVGSEQEVTVRKVVEYIQELMDSDAEVKSSDKRDKKVEIPRMVSDCSRLKNLGWQPTVNLESGLKQTIKQVHYE</sequence>
<accession>A0AAV3UPL3</accession>
<gene>
    <name evidence="3" type="ORF">GCM10025751_49030</name>
</gene>
<dbReference type="SUPFAM" id="SSF51735">
    <property type="entry name" value="NAD(P)-binding Rossmann-fold domains"/>
    <property type="match status" value="1"/>
</dbReference>
<protein>
    <submittedName>
        <fullName evidence="3">NAD-dependent 4,6-dehydratase LegB</fullName>
    </submittedName>
</protein>
<dbReference type="Pfam" id="PF01370">
    <property type="entry name" value="Epimerase"/>
    <property type="match status" value="1"/>
</dbReference>
<comment type="caution">
    <text evidence="3">The sequence shown here is derived from an EMBL/GenBank/DDBJ whole genome shotgun (WGS) entry which is preliminary data.</text>
</comment>
<dbReference type="RefSeq" id="WP_227777899.1">
    <property type="nucleotide sequence ID" value="NZ_BAABKX010000022.1"/>
</dbReference>
<dbReference type="InterPro" id="IPR001509">
    <property type="entry name" value="Epimerase_deHydtase"/>
</dbReference>
<reference evidence="3 4" key="1">
    <citation type="journal article" date="2019" name="Int. J. Syst. Evol. Microbiol.">
        <title>The Global Catalogue of Microorganisms (GCM) 10K type strain sequencing project: providing services to taxonomists for standard genome sequencing and annotation.</title>
        <authorList>
            <consortium name="The Broad Institute Genomics Platform"/>
            <consortium name="The Broad Institute Genome Sequencing Center for Infectious Disease"/>
            <person name="Wu L."/>
            <person name="Ma J."/>
        </authorList>
    </citation>
    <scope>NUCLEOTIDE SEQUENCE [LARGE SCALE GENOMIC DNA]</scope>
    <source>
        <strain evidence="3 4">JCM 17504</strain>
    </source>
</reference>
<dbReference type="Gene3D" id="3.40.50.720">
    <property type="entry name" value="NAD(P)-binding Rossmann-like Domain"/>
    <property type="match status" value="1"/>
</dbReference>
<feature type="domain" description="NAD-dependent epimerase/dehydratase" evidence="2">
    <location>
        <begin position="5"/>
        <end position="233"/>
    </location>
</feature>
<evidence type="ECO:0000259" key="2">
    <source>
        <dbReference type="Pfam" id="PF01370"/>
    </source>
</evidence>
<evidence type="ECO:0000256" key="1">
    <source>
        <dbReference type="ARBA" id="ARBA00007637"/>
    </source>
</evidence>
<dbReference type="EMBL" id="BAABKX010000022">
    <property type="protein sequence ID" value="GAA5062149.1"/>
    <property type="molecule type" value="Genomic_DNA"/>
</dbReference>
<proteinExistence type="inferred from homology"/>
<comment type="similarity">
    <text evidence="1">Belongs to the NAD(P)-dependent epimerase/dehydratase family.</text>
</comment>
<dbReference type="Proteomes" id="UP001501729">
    <property type="component" value="Unassembled WGS sequence"/>
</dbReference>
<dbReference type="AlphaFoldDB" id="A0AAV3UPL3"/>
<dbReference type="InterPro" id="IPR036291">
    <property type="entry name" value="NAD(P)-bd_dom_sf"/>
</dbReference>
<keyword evidence="4" id="KW-1185">Reference proteome</keyword>
<dbReference type="GeneID" id="68616539"/>
<evidence type="ECO:0000313" key="4">
    <source>
        <dbReference type="Proteomes" id="UP001501729"/>
    </source>
</evidence>
<evidence type="ECO:0000313" key="3">
    <source>
        <dbReference type="EMBL" id="GAA5062149.1"/>
    </source>
</evidence>
<name>A0AAV3UPL3_9EURY</name>
<organism evidence="3 4">
    <name type="scientific">Haladaptatus pallidirubidus</name>
    <dbReference type="NCBI Taxonomy" id="1008152"/>
    <lineage>
        <taxon>Archaea</taxon>
        <taxon>Methanobacteriati</taxon>
        <taxon>Methanobacteriota</taxon>
        <taxon>Stenosarchaea group</taxon>
        <taxon>Halobacteria</taxon>
        <taxon>Halobacteriales</taxon>
        <taxon>Haladaptataceae</taxon>
        <taxon>Haladaptatus</taxon>
    </lineage>
</organism>